<dbReference type="Gene3D" id="3.40.50.300">
    <property type="entry name" value="P-loop containing nucleotide triphosphate hydrolases"/>
    <property type="match status" value="5"/>
</dbReference>
<dbReference type="Gene3D" id="1.10.486.10">
    <property type="entry name" value="PCRA, domain 4"/>
    <property type="match status" value="1"/>
</dbReference>
<keyword evidence="4 10" id="KW-0347">Helicase</keyword>
<feature type="domain" description="Helicase ATP-binding" evidence="11">
    <location>
        <begin position="197"/>
        <end position="377"/>
    </location>
</feature>
<dbReference type="SMART" id="SM00490">
    <property type="entry name" value="HELICc"/>
    <property type="match status" value="1"/>
</dbReference>
<dbReference type="SMART" id="SM00487">
    <property type="entry name" value="DEXDc"/>
    <property type="match status" value="2"/>
</dbReference>
<evidence type="ECO:0000256" key="5">
    <source>
        <dbReference type="ARBA" id="ARBA00022840"/>
    </source>
</evidence>
<feature type="binding site" evidence="10">
    <location>
        <begin position="1017"/>
        <end position="1024"/>
    </location>
    <ligand>
        <name>ATP</name>
        <dbReference type="ChEBI" id="CHEBI:30616"/>
    </ligand>
</feature>
<keyword evidence="3 10" id="KW-0378">Hydrolase</keyword>
<evidence type="ECO:0000256" key="9">
    <source>
        <dbReference type="ARBA" id="ARBA00034808"/>
    </source>
</evidence>
<evidence type="ECO:0000256" key="4">
    <source>
        <dbReference type="ARBA" id="ARBA00022806"/>
    </source>
</evidence>
<name>A0ABN6VU29_9BACT</name>
<keyword evidence="2 10" id="KW-0547">Nucleotide-binding</keyword>
<gene>
    <name evidence="14" type="ORF">GURASL_16040</name>
</gene>
<keyword evidence="6" id="KW-0238">DNA-binding</keyword>
<feature type="domain" description="UvrD-like helicase ATP-binding" evidence="13">
    <location>
        <begin position="996"/>
        <end position="1215"/>
    </location>
</feature>
<keyword evidence="15" id="KW-1185">Reference proteome</keyword>
<evidence type="ECO:0000259" key="11">
    <source>
        <dbReference type="PROSITE" id="PS51192"/>
    </source>
</evidence>
<dbReference type="InterPro" id="IPR004589">
    <property type="entry name" value="DNA_helicase_ATP-dep_RecQ"/>
</dbReference>
<dbReference type="Pfam" id="PF00270">
    <property type="entry name" value="DEAD"/>
    <property type="match status" value="1"/>
</dbReference>
<organism evidence="14 15">
    <name type="scientific">Geotalea uraniireducens</name>
    <dbReference type="NCBI Taxonomy" id="351604"/>
    <lineage>
        <taxon>Bacteria</taxon>
        <taxon>Pseudomonadati</taxon>
        <taxon>Thermodesulfobacteriota</taxon>
        <taxon>Desulfuromonadia</taxon>
        <taxon>Geobacterales</taxon>
        <taxon>Geobacteraceae</taxon>
        <taxon>Geotalea</taxon>
    </lineage>
</organism>
<dbReference type="Proteomes" id="UP001317705">
    <property type="component" value="Chromosome"/>
</dbReference>
<evidence type="ECO:0000256" key="2">
    <source>
        <dbReference type="ARBA" id="ARBA00022741"/>
    </source>
</evidence>
<dbReference type="PROSITE" id="PS51198">
    <property type="entry name" value="UVRD_HELICASE_ATP_BIND"/>
    <property type="match status" value="1"/>
</dbReference>
<dbReference type="PROSITE" id="PS51194">
    <property type="entry name" value="HELICASE_CTER"/>
    <property type="match status" value="1"/>
</dbReference>
<dbReference type="NCBIfam" id="TIGR00614">
    <property type="entry name" value="recQ_fam"/>
    <property type="match status" value="1"/>
</dbReference>
<accession>A0ABN6VU29</accession>
<evidence type="ECO:0000259" key="13">
    <source>
        <dbReference type="PROSITE" id="PS51198"/>
    </source>
</evidence>
<evidence type="ECO:0000259" key="12">
    <source>
        <dbReference type="PROSITE" id="PS51194"/>
    </source>
</evidence>
<evidence type="ECO:0000313" key="15">
    <source>
        <dbReference type="Proteomes" id="UP001317705"/>
    </source>
</evidence>
<evidence type="ECO:0000256" key="8">
    <source>
        <dbReference type="ARBA" id="ARBA00034617"/>
    </source>
</evidence>
<dbReference type="InterPro" id="IPR014017">
    <property type="entry name" value="DNA_helicase_UvrD-like_C"/>
</dbReference>
<dbReference type="Pfam" id="PF13361">
    <property type="entry name" value="UvrD_C"/>
    <property type="match status" value="1"/>
</dbReference>
<evidence type="ECO:0000256" key="10">
    <source>
        <dbReference type="PROSITE-ProRule" id="PRU00560"/>
    </source>
</evidence>
<dbReference type="CDD" id="cd17932">
    <property type="entry name" value="DEXQc_UvrD"/>
    <property type="match status" value="1"/>
</dbReference>
<protein>
    <recommendedName>
        <fullName evidence="9">DNA 3'-5' helicase</fullName>
        <ecNumber evidence="9">5.6.2.4</ecNumber>
    </recommendedName>
</protein>
<evidence type="ECO:0000256" key="1">
    <source>
        <dbReference type="ARBA" id="ARBA00005446"/>
    </source>
</evidence>
<dbReference type="InterPro" id="IPR011545">
    <property type="entry name" value="DEAD/DEAH_box_helicase_dom"/>
</dbReference>
<dbReference type="InterPro" id="IPR014016">
    <property type="entry name" value="UvrD-like_ATP-bd"/>
</dbReference>
<reference evidence="14 15" key="1">
    <citation type="submission" date="2022-12" db="EMBL/GenBank/DDBJ databases">
        <title>Polyphasic characterization of Geotalea uranireducens NIT-SL11 newly isolated from a complex of sewage sludge and microbially reduced graphene oxide.</title>
        <authorList>
            <person name="Xie L."/>
            <person name="Yoshida N."/>
            <person name="Meng L."/>
        </authorList>
    </citation>
    <scope>NUCLEOTIDE SEQUENCE [LARGE SCALE GENOMIC DNA]</scope>
    <source>
        <strain evidence="14 15">NIT-SL11</strain>
    </source>
</reference>
<evidence type="ECO:0000256" key="6">
    <source>
        <dbReference type="ARBA" id="ARBA00023125"/>
    </source>
</evidence>
<keyword evidence="5 10" id="KW-0067">ATP-binding</keyword>
<feature type="domain" description="Helicase C-terminal" evidence="12">
    <location>
        <begin position="410"/>
        <end position="572"/>
    </location>
</feature>
<evidence type="ECO:0000313" key="14">
    <source>
        <dbReference type="EMBL" id="BDV42681.1"/>
    </source>
</evidence>
<dbReference type="Pfam" id="PF00271">
    <property type="entry name" value="Helicase_C"/>
    <property type="match status" value="1"/>
</dbReference>
<comment type="catalytic activity">
    <reaction evidence="8">
        <text>Couples ATP hydrolysis with the unwinding of duplex DNA by translocating in the 3'-5' direction.</text>
        <dbReference type="EC" id="5.6.2.4"/>
    </reaction>
</comment>
<dbReference type="Pfam" id="PF13245">
    <property type="entry name" value="AAA_19"/>
    <property type="match status" value="1"/>
</dbReference>
<dbReference type="InterPro" id="IPR001650">
    <property type="entry name" value="Helicase_C-like"/>
</dbReference>
<sequence>MKDYKLVRDSINDPVADARLAASVFGDQWASFIAIGNSKEDILSFYRYCFEENSRSSLHSSGLNDVFTALGAKQVSENEAFTIFQNHSRGKACESATAMVSLKYLLHPDKRPALAYCLAWLTVAGHNSVLPPWVRHRFHDIVPILRELRDVPCNSPTCEWCQTIHNPVRQLQKFFGYPEYRSTPATDDGTSLQEAIVRFGMSDKPQLAILPTGGGKSLCYQIPALARNFRRGLLTIVISPLQALMKDQVDGLASKTGTMFSAAIYGMLTPPERGDVLERVRLGDIAILYVSPEQLRNKSLSDAISQREIGCWVFDEAHCLSKWGHDFRPDYLFAARFIREFAQKQQTPIPPIACFTATAKRDVMEEITDHFRRELGQELEVFEGGVERKNLSFEVRLIQGAERYESIHEIIADRLPQPEMGSVVVYAATRKETENIRDFLLKKGWSVEAYHAGLEVPEKRRVQDDFISGKTQVICATNAFGMGIDKDNVRLVIHANIPGSLENYIQEAGRAGRDTRDAECVLLYSEQDIETQFQLGAMSQLSQHDISQILRGLRRAKRSKDNEIVITTGELLRDEHVQTGFTSEDQMADTKVKTAIAWLERAGMVERNQNNTRVFQGQPLVRNLEEAEQKIAALNLPDKQKKRWLAVLTALFNARQNEGMSADELAELPEFKPQPGDAPEPRTVASDTKTVLRVLHEMTEAGLIKQGVLLNAFVRYKVADHSRLRFDKVCSLEQAMLKAMQEAEPDAEGWLDLSLRRLNQKMVDAGHECIPESLRNLLKSLSFDGKGLAGNRGSLEFRYLGQDHYRVKLNRDWSALTTTADRRRAVARVALDALYAKIPDNSAPSAELLVNFAIDDISQALREDLFLSGQIKDVLGAIDRALMFLHEQQVIILQQGLAVFRQAMTIRIVPEEGKRRYSKGDFSPLEQHYRERIFQVHVMNEYAKLGLEKIQQAINLVSAYFTMDRTAFVQRYFSGRKDVIDRATSQASYHRIVDNLANPVQVAVVAALPDENMLVLAGPGSGKTRVVAHRCAYLLRVKRAQPRSILILCFNRNAANSLRRRLLDLVGPDAKGVTVQTYHSLAMRLTGSSFAERAERKKVDTDDFKTVIPDAVRLLNGEADFTGLERDELRERLLAGYRYILVDEYQDIDQDQYQLISAIAGRTLGDPDSKLALLAVGDDDQNIYTFRGANVEFIRRFQSDYQAKTFYLVENYRSSAHIIAAANTLIGHNRDRMKTEHAIRINKGRERLPAGGPWKDLDPVAQGRVQLLKVADAAHQAVALVGELSRLKHRNPSLNWSDCAVLARTREELAPIRALCELHSIPIIWGIDREKTPPLYRIREVRQLVTELKARHDELMTAANISSLIDELTGRTTNAWWDLLRGIIQDLRDEIGANAQLPMSYFIEFVYEALAEQCREQSVGEGIFLSTVHSAKGMEYSHVFVPGGGWTRGKNQQEQEEERRIYYVAMTRAKETLCLFERADAPNPHASLIDGDFLFRREPPCEQRPEEHVLRRKYDILGMEDLFLDFAGYKTAEDQMHKHLSKLQAGDPLTAMLKGDNIVLCDIQGLPVARLSKKASDKWRNLLACIEKISILAMVRRHADDSGEEYRSRCQCEQWEVPVAEIIYLPPSA</sequence>
<evidence type="ECO:0000256" key="7">
    <source>
        <dbReference type="ARBA" id="ARBA00023235"/>
    </source>
</evidence>
<dbReference type="InterPro" id="IPR027417">
    <property type="entry name" value="P-loop_NTPase"/>
</dbReference>
<keyword evidence="7" id="KW-0413">Isomerase</keyword>
<comment type="similarity">
    <text evidence="1">Belongs to the helicase family. RecQ subfamily.</text>
</comment>
<dbReference type="InterPro" id="IPR014001">
    <property type="entry name" value="Helicase_ATP-bd"/>
</dbReference>
<dbReference type="PANTHER" id="PTHR13710">
    <property type="entry name" value="DNA HELICASE RECQ FAMILY MEMBER"/>
    <property type="match status" value="1"/>
</dbReference>
<dbReference type="SUPFAM" id="SSF52540">
    <property type="entry name" value="P-loop containing nucleoside triphosphate hydrolases"/>
    <property type="match status" value="2"/>
</dbReference>
<evidence type="ECO:0000256" key="3">
    <source>
        <dbReference type="ARBA" id="ARBA00022801"/>
    </source>
</evidence>
<dbReference type="GO" id="GO:0004386">
    <property type="term" value="F:helicase activity"/>
    <property type="evidence" value="ECO:0007669"/>
    <property type="project" value="UniProtKB-KW"/>
</dbReference>
<dbReference type="PROSITE" id="PS51192">
    <property type="entry name" value="HELICASE_ATP_BIND_1"/>
    <property type="match status" value="1"/>
</dbReference>
<dbReference type="EC" id="5.6.2.4" evidence="9"/>
<dbReference type="PANTHER" id="PTHR13710:SF105">
    <property type="entry name" value="ATP-DEPENDENT DNA HELICASE Q1"/>
    <property type="match status" value="1"/>
</dbReference>
<proteinExistence type="inferred from homology"/>
<dbReference type="EMBL" id="AP027151">
    <property type="protein sequence ID" value="BDV42681.1"/>
    <property type="molecule type" value="Genomic_DNA"/>
</dbReference>